<feature type="transmembrane region" description="Helical" evidence="1">
    <location>
        <begin position="78"/>
        <end position="102"/>
    </location>
</feature>
<gene>
    <name evidence="2" type="ORF">PCC6912_25550</name>
</gene>
<evidence type="ECO:0000256" key="1">
    <source>
        <dbReference type="SAM" id="Phobius"/>
    </source>
</evidence>
<protein>
    <submittedName>
        <fullName evidence="2">Uncharacterized protein</fullName>
    </submittedName>
</protein>
<reference evidence="2 3" key="1">
    <citation type="journal article" date="2019" name="Genome Biol. Evol.">
        <title>Day and night: Metabolic profiles and evolutionary relationships of six axenic non-marine cyanobacteria.</title>
        <authorList>
            <person name="Will S.E."/>
            <person name="Henke P."/>
            <person name="Boedeker C."/>
            <person name="Huang S."/>
            <person name="Brinkmann H."/>
            <person name="Rohde M."/>
            <person name="Jarek M."/>
            <person name="Friedl T."/>
            <person name="Seufert S."/>
            <person name="Schumacher M."/>
            <person name="Overmann J."/>
            <person name="Neumann-Schaal M."/>
            <person name="Petersen J."/>
        </authorList>
    </citation>
    <scope>NUCLEOTIDE SEQUENCE [LARGE SCALE GENOMIC DNA]</scope>
    <source>
        <strain evidence="2 3">PCC 6912</strain>
    </source>
</reference>
<sequence length="119" mass="12010">MGVVGILGRMEVWLGTAPPGAIALPVVLGDIPGIFWLPGAIAGISGKSKSTGGSIGYPLGMFTVSGIAPNLLGVVSVLGVILVLGVVAVLPVSATVSPLLLLRTRLQAIKKLDTEISTR</sequence>
<comment type="caution">
    <text evidence="2">The sequence shown here is derived from an EMBL/GenBank/DDBJ whole genome shotgun (WGS) entry which is preliminary data.</text>
</comment>
<proteinExistence type="predicted"/>
<feature type="transmembrane region" description="Helical" evidence="1">
    <location>
        <begin position="55"/>
        <end position="72"/>
    </location>
</feature>
<keyword evidence="1" id="KW-0472">Membrane</keyword>
<dbReference type="Proteomes" id="UP000268857">
    <property type="component" value="Unassembled WGS sequence"/>
</dbReference>
<evidence type="ECO:0000313" key="2">
    <source>
        <dbReference type="EMBL" id="RUR83181.1"/>
    </source>
</evidence>
<dbReference type="EMBL" id="RSCJ01000008">
    <property type="protein sequence ID" value="RUR83181.1"/>
    <property type="molecule type" value="Genomic_DNA"/>
</dbReference>
<keyword evidence="3" id="KW-1185">Reference proteome</keyword>
<keyword evidence="1" id="KW-0812">Transmembrane</keyword>
<keyword evidence="1" id="KW-1133">Transmembrane helix</keyword>
<evidence type="ECO:0000313" key="3">
    <source>
        <dbReference type="Proteomes" id="UP000268857"/>
    </source>
</evidence>
<dbReference type="AlphaFoldDB" id="A0A433NKF1"/>
<name>A0A433NKF1_CHLFR</name>
<feature type="transmembrane region" description="Helical" evidence="1">
    <location>
        <begin position="20"/>
        <end position="43"/>
    </location>
</feature>
<organism evidence="2 3">
    <name type="scientific">Chlorogloeopsis fritschii PCC 6912</name>
    <dbReference type="NCBI Taxonomy" id="211165"/>
    <lineage>
        <taxon>Bacteria</taxon>
        <taxon>Bacillati</taxon>
        <taxon>Cyanobacteriota</taxon>
        <taxon>Cyanophyceae</taxon>
        <taxon>Nostocales</taxon>
        <taxon>Chlorogloeopsidaceae</taxon>
        <taxon>Chlorogloeopsis</taxon>
    </lineage>
</organism>
<accession>A0A433NKF1</accession>